<name>A0A929RWQ8_9BACT</name>
<dbReference type="AlphaFoldDB" id="A0A929RWQ8"/>
<gene>
    <name evidence="2" type="ORF">HXK21_06600</name>
</gene>
<organism evidence="2 3">
    <name type="scientific">Alloprevotella tannerae</name>
    <dbReference type="NCBI Taxonomy" id="76122"/>
    <lineage>
        <taxon>Bacteria</taxon>
        <taxon>Pseudomonadati</taxon>
        <taxon>Bacteroidota</taxon>
        <taxon>Bacteroidia</taxon>
        <taxon>Bacteroidales</taxon>
        <taxon>Prevotellaceae</taxon>
        <taxon>Alloprevotella</taxon>
    </lineage>
</organism>
<feature type="signal peptide" evidence="1">
    <location>
        <begin position="1"/>
        <end position="18"/>
    </location>
</feature>
<evidence type="ECO:0000313" key="3">
    <source>
        <dbReference type="Proteomes" id="UP000704068"/>
    </source>
</evidence>
<comment type="caution">
    <text evidence="2">The sequence shown here is derived from an EMBL/GenBank/DDBJ whole genome shotgun (WGS) entry which is preliminary data.</text>
</comment>
<sequence length="284" mass="32067">MKRLLILGCLFVSLTAQAQIIVPISQDLRKGIVIDTARYRVTYSLKYKNHPSDKAYLDDVRNVYIGRNYVKDFSDIIFHFDSLSTEESKRGATALSNVQGNPWPIELTLGNNSRKAEIKYRMPMQTGVLLYQQDVPSFNWTFTEEVDTILGYACAKAIAPFAGREYTAWFSMEIPLPFGPYKFGGLPGLILKVQDNESQYIWEAIGFEKMNAPIFAYRYEGEKKCSVEEASKTISRIFKSPLSFIAASMGGAKITILDKNGKPNSSDNPEAYAISYKPLEIEEK</sequence>
<protein>
    <submittedName>
        <fullName evidence="2">GLPGLI family protein</fullName>
    </submittedName>
</protein>
<keyword evidence="1" id="KW-0732">Signal</keyword>
<dbReference type="InterPro" id="IPR005901">
    <property type="entry name" value="GLPGLI"/>
</dbReference>
<dbReference type="RefSeq" id="WP_303764296.1">
    <property type="nucleotide sequence ID" value="NZ_JABZGR010000020.1"/>
</dbReference>
<feature type="chain" id="PRO_5036790690" evidence="1">
    <location>
        <begin position="19"/>
        <end position="284"/>
    </location>
</feature>
<dbReference type="NCBIfam" id="TIGR01200">
    <property type="entry name" value="GLPGLI"/>
    <property type="match status" value="1"/>
</dbReference>
<evidence type="ECO:0000256" key="1">
    <source>
        <dbReference type="SAM" id="SignalP"/>
    </source>
</evidence>
<reference evidence="2" key="1">
    <citation type="submission" date="2020-04" db="EMBL/GenBank/DDBJ databases">
        <title>Deep metagenomics examines the oral microbiome during advanced dental caries in children, revealing novel taxa and co-occurrences with host molecules.</title>
        <authorList>
            <person name="Baker J.L."/>
            <person name="Morton J.T."/>
            <person name="Dinis M."/>
            <person name="Alvarez R."/>
            <person name="Tran N.C."/>
            <person name="Knight R."/>
            <person name="Edlund A."/>
        </authorList>
    </citation>
    <scope>NUCLEOTIDE SEQUENCE</scope>
    <source>
        <strain evidence="2">JCVI_34_bin.1</strain>
    </source>
</reference>
<proteinExistence type="predicted"/>
<evidence type="ECO:0000313" key="2">
    <source>
        <dbReference type="EMBL" id="MBF0970695.1"/>
    </source>
</evidence>
<accession>A0A929RWQ8</accession>
<dbReference type="Pfam" id="PF09697">
    <property type="entry name" value="Porph_ging"/>
    <property type="match status" value="1"/>
</dbReference>
<dbReference type="EMBL" id="JABZGR010000020">
    <property type="protein sequence ID" value="MBF0970695.1"/>
    <property type="molecule type" value="Genomic_DNA"/>
</dbReference>
<dbReference type="Proteomes" id="UP000704068">
    <property type="component" value="Unassembled WGS sequence"/>
</dbReference>